<sequence>MMKKVTTRCEIMVWAKDAREKEQITAFVMGLDKDLSYVTRHIMLMNPSPSLDRAYGLVARAELDKKKSRR</sequence>
<protein>
    <submittedName>
        <fullName evidence="1">Uncharacterized protein</fullName>
    </submittedName>
</protein>
<evidence type="ECO:0000313" key="1">
    <source>
        <dbReference type="EMBL" id="KAF3575029.1"/>
    </source>
</evidence>
<name>A0A8S9RQB4_BRACR</name>
<evidence type="ECO:0000313" key="2">
    <source>
        <dbReference type="Proteomes" id="UP000712600"/>
    </source>
</evidence>
<accession>A0A8S9RQB4</accession>
<gene>
    <name evidence="1" type="ORF">F2Q69_00061168</name>
</gene>
<reference evidence="1" key="1">
    <citation type="submission" date="2019-12" db="EMBL/GenBank/DDBJ databases">
        <title>Genome sequencing and annotation of Brassica cretica.</title>
        <authorList>
            <person name="Studholme D.J."/>
            <person name="Sarris P."/>
        </authorList>
    </citation>
    <scope>NUCLEOTIDE SEQUENCE</scope>
    <source>
        <strain evidence="1">PFS-109/04</strain>
        <tissue evidence="1">Leaf</tissue>
    </source>
</reference>
<dbReference type="EMBL" id="QGKX02000095">
    <property type="protein sequence ID" value="KAF3575029.1"/>
    <property type="molecule type" value="Genomic_DNA"/>
</dbReference>
<dbReference type="AlphaFoldDB" id="A0A8S9RQB4"/>
<comment type="caution">
    <text evidence="1">The sequence shown here is derived from an EMBL/GenBank/DDBJ whole genome shotgun (WGS) entry which is preliminary data.</text>
</comment>
<organism evidence="1 2">
    <name type="scientific">Brassica cretica</name>
    <name type="common">Mustard</name>
    <dbReference type="NCBI Taxonomy" id="69181"/>
    <lineage>
        <taxon>Eukaryota</taxon>
        <taxon>Viridiplantae</taxon>
        <taxon>Streptophyta</taxon>
        <taxon>Embryophyta</taxon>
        <taxon>Tracheophyta</taxon>
        <taxon>Spermatophyta</taxon>
        <taxon>Magnoliopsida</taxon>
        <taxon>eudicotyledons</taxon>
        <taxon>Gunneridae</taxon>
        <taxon>Pentapetalae</taxon>
        <taxon>rosids</taxon>
        <taxon>malvids</taxon>
        <taxon>Brassicales</taxon>
        <taxon>Brassicaceae</taxon>
        <taxon>Brassiceae</taxon>
        <taxon>Brassica</taxon>
    </lineage>
</organism>
<dbReference type="Proteomes" id="UP000712600">
    <property type="component" value="Unassembled WGS sequence"/>
</dbReference>
<proteinExistence type="predicted"/>